<evidence type="ECO:0000313" key="2">
    <source>
        <dbReference type="Proteomes" id="UP000214747"/>
    </source>
</evidence>
<keyword evidence="2" id="KW-1185">Reference proteome</keyword>
<organism evidence="1 2">
    <name type="scientific">Herbaspirillum aquaticum</name>
    <dbReference type="NCBI Taxonomy" id="568783"/>
    <lineage>
        <taxon>Bacteria</taxon>
        <taxon>Pseudomonadati</taxon>
        <taxon>Pseudomonadota</taxon>
        <taxon>Betaproteobacteria</taxon>
        <taxon>Burkholderiales</taxon>
        <taxon>Oxalobacteraceae</taxon>
        <taxon>Herbaspirillum</taxon>
    </lineage>
</organism>
<accession>A0A225T0U4</accession>
<dbReference type="AlphaFoldDB" id="A0A225T0U4"/>
<comment type="caution">
    <text evidence="1">The sequence shown here is derived from an EMBL/GenBank/DDBJ whole genome shotgun (WGS) entry which is preliminary data.</text>
</comment>
<dbReference type="EMBL" id="NJGV01000005">
    <property type="protein sequence ID" value="OWY35635.1"/>
    <property type="molecule type" value="Genomic_DNA"/>
</dbReference>
<sequence length="223" mass="26180">MHLDDEETDRQHCLAIVHEYHRCHDAFELFASIASSLILAGHEKHQAYRAYNAYAAFIFHLYEFVLALHARDLNVTEIRPPNGMEKHKFLDLLVQGTIKKTLRNRIEAIEKGYAPIWENSIETYKDLSPVPDDFSEKFRQMRNKVNGHVTYQRIKEIDLTDFYEKYHSYLYMLYRDCGDWWGRSSEKQFPELENITSFFAKIVASTREDQVPPNAATSARNGQ</sequence>
<dbReference type="RefSeq" id="WP_044530235.1">
    <property type="nucleotide sequence ID" value="NZ_NJGV01000005.1"/>
</dbReference>
<name>A0A225T0U4_9BURK</name>
<reference evidence="1 2" key="1">
    <citation type="journal article" date="2010" name="Int. J. Syst. Evol. Microbiol.">
        <title>Reclassification of Herbaspirillum putei as a later heterotypic synonym of Herbaspirillum huttiense, with the description of H. huttiense subsp. huttiense subsp. nov. and H. huttiense subsp. putei subsp. nov., comb. nov., and description of Herbaspirillum aquaticum sp. nov.</title>
        <authorList>
            <person name="Dobritsa A.P."/>
            <person name="Reddy M.C."/>
            <person name="Samadpour M."/>
        </authorList>
    </citation>
    <scope>NUCLEOTIDE SEQUENCE [LARGE SCALE GENOMIC DNA]</scope>
    <source>
        <strain evidence="1 2">IEH 4430</strain>
    </source>
</reference>
<evidence type="ECO:0000313" key="1">
    <source>
        <dbReference type="EMBL" id="OWY35635.1"/>
    </source>
</evidence>
<protein>
    <submittedName>
        <fullName evidence="1">Uncharacterized protein</fullName>
    </submittedName>
</protein>
<proteinExistence type="predicted"/>
<dbReference type="Proteomes" id="UP000214747">
    <property type="component" value="Unassembled WGS sequence"/>
</dbReference>
<gene>
    <name evidence="1" type="ORF">CEJ45_07440</name>
</gene>